<dbReference type="InterPro" id="IPR029063">
    <property type="entry name" value="SAM-dependent_MTases_sf"/>
</dbReference>
<dbReference type="SUPFAM" id="SSF53335">
    <property type="entry name" value="S-adenosyl-L-methionine-dependent methyltransferases"/>
    <property type="match status" value="1"/>
</dbReference>
<accession>A0A1L8D2W2</accession>
<dbReference type="OrthoDB" id="5881184at2"/>
<evidence type="ECO:0000313" key="2">
    <source>
        <dbReference type="Proteomes" id="UP000187338"/>
    </source>
</evidence>
<keyword evidence="2" id="KW-1185">Reference proteome</keyword>
<dbReference type="Pfam" id="PF12847">
    <property type="entry name" value="Methyltransf_18"/>
    <property type="match status" value="1"/>
</dbReference>
<dbReference type="Gene3D" id="3.40.50.150">
    <property type="entry name" value="Vaccinia Virus protein VP39"/>
    <property type="match status" value="1"/>
</dbReference>
<dbReference type="Gene3D" id="1.10.287.1890">
    <property type="match status" value="1"/>
</dbReference>
<dbReference type="RefSeq" id="WP_075865662.1">
    <property type="nucleotide sequence ID" value="NZ_BDJL01000041.1"/>
</dbReference>
<comment type="caution">
    <text evidence="1">The sequence shown here is derived from an EMBL/GenBank/DDBJ whole genome shotgun (WGS) entry which is preliminary data.</text>
</comment>
<dbReference type="GO" id="GO:0160105">
    <property type="term" value="F:tRNA (adenine(22)-N1)-methyltransferase activity"/>
    <property type="evidence" value="ECO:0007669"/>
    <property type="project" value="InterPro"/>
</dbReference>
<sequence>MELTERLKALAKHVITGEPAADIGTDHAKLPIYLVSMNICPKVIATDLNEMPLNHAQSEIRKYGLLGKIELRLGDGLSPLKPGEVKSVVIAGMGGNTIARIIEGRPEIAREVRLILQPMADSYALRLKLVSRGYRIIAEEIVEEKSRLYEVVVAEAGQMEDLNNVEIGLGPVLLKSRDELTKKYLAGQKEKYRKILINLQKAQVKDLEKAKEISEILNYLEEVLKSWPIRRK</sequence>
<dbReference type="PANTHER" id="PTHR38451:SF1">
    <property type="entry name" value="TRNA (ADENINE(22)-N(1))-METHYLTRANSFERASE"/>
    <property type="match status" value="1"/>
</dbReference>
<dbReference type="Proteomes" id="UP000187338">
    <property type="component" value="Unassembled WGS sequence"/>
</dbReference>
<dbReference type="InterPro" id="IPR006901">
    <property type="entry name" value="TrmK"/>
</dbReference>
<name>A0A1L8D2W2_9THEO</name>
<proteinExistence type="predicted"/>
<dbReference type="EMBL" id="BDJL01000041">
    <property type="protein sequence ID" value="GAV25510.1"/>
    <property type="molecule type" value="Genomic_DNA"/>
</dbReference>
<dbReference type="PANTHER" id="PTHR38451">
    <property type="entry name" value="TRNA (ADENINE(22)-N(1))-METHYLTRANSFERASE"/>
    <property type="match status" value="1"/>
</dbReference>
<gene>
    <name evidence="1" type="ORF">ciss_14430</name>
</gene>
<evidence type="ECO:0008006" key="3">
    <source>
        <dbReference type="Google" id="ProtNLM"/>
    </source>
</evidence>
<organism evidence="1 2">
    <name type="scientific">Carboxydothermus islandicus</name>
    <dbReference type="NCBI Taxonomy" id="661089"/>
    <lineage>
        <taxon>Bacteria</taxon>
        <taxon>Bacillati</taxon>
        <taxon>Bacillota</taxon>
        <taxon>Clostridia</taxon>
        <taxon>Thermoanaerobacterales</taxon>
        <taxon>Thermoanaerobacteraceae</taxon>
        <taxon>Carboxydothermus</taxon>
    </lineage>
</organism>
<dbReference type="AlphaFoldDB" id="A0A1L8D2W2"/>
<reference evidence="2" key="1">
    <citation type="submission" date="2016-12" db="EMBL/GenBank/DDBJ databases">
        <title>Draft Genome Sequences od Carboxydothermus pertinax and islandicus, Hydrogenogenic Carboxydotrophic Bacteria.</title>
        <authorList>
            <person name="Fukuyama Y."/>
            <person name="Ohmae K."/>
            <person name="Yoneda Y."/>
            <person name="Yoshida T."/>
            <person name="Sako Y."/>
        </authorList>
    </citation>
    <scope>NUCLEOTIDE SEQUENCE [LARGE SCALE GENOMIC DNA]</scope>
    <source>
        <strain evidence="2">SET</strain>
    </source>
</reference>
<evidence type="ECO:0000313" key="1">
    <source>
        <dbReference type="EMBL" id="GAV25510.1"/>
    </source>
</evidence>
<protein>
    <recommendedName>
        <fullName evidence="3">SAM-dependent methyltransferase</fullName>
    </recommendedName>
</protein>
<dbReference type="PIRSF" id="PIRSF018637">
    <property type="entry name" value="TrmK"/>
    <property type="match status" value="1"/>
</dbReference>
<dbReference type="STRING" id="661089.ciss_14430"/>